<proteinExistence type="predicted"/>
<reference evidence="1" key="1">
    <citation type="journal article" date="2014" name="Front. Microbiol.">
        <title>High frequency of phylogenetically diverse reductive dehalogenase-homologous genes in deep subseafloor sedimentary metagenomes.</title>
        <authorList>
            <person name="Kawai M."/>
            <person name="Futagami T."/>
            <person name="Toyoda A."/>
            <person name="Takaki Y."/>
            <person name="Nishi S."/>
            <person name="Hori S."/>
            <person name="Arai W."/>
            <person name="Tsubouchi T."/>
            <person name="Morono Y."/>
            <person name="Uchiyama I."/>
            <person name="Ito T."/>
            <person name="Fujiyama A."/>
            <person name="Inagaki F."/>
            <person name="Takami H."/>
        </authorList>
    </citation>
    <scope>NUCLEOTIDE SEQUENCE</scope>
    <source>
        <strain evidence="1">Expedition CK06-06</strain>
    </source>
</reference>
<name>X0WXJ7_9ZZZZ</name>
<organism evidence="1">
    <name type="scientific">marine sediment metagenome</name>
    <dbReference type="NCBI Taxonomy" id="412755"/>
    <lineage>
        <taxon>unclassified sequences</taxon>
        <taxon>metagenomes</taxon>
        <taxon>ecological metagenomes</taxon>
    </lineage>
</organism>
<gene>
    <name evidence="1" type="ORF">S01H1_67990</name>
</gene>
<evidence type="ECO:0000313" key="1">
    <source>
        <dbReference type="EMBL" id="GAG29168.1"/>
    </source>
</evidence>
<dbReference type="AlphaFoldDB" id="X0WXJ7"/>
<comment type="caution">
    <text evidence="1">The sequence shown here is derived from an EMBL/GenBank/DDBJ whole genome shotgun (WGS) entry which is preliminary data.</text>
</comment>
<accession>X0WXJ7</accession>
<protein>
    <submittedName>
        <fullName evidence="1">Uncharacterized protein</fullName>
    </submittedName>
</protein>
<sequence length="105" mass="12355">GEKPSQEKISEYYEHKRQFNFENPIPVKPLMHCSYDYPMFIIAVKETDTTSSRGCPAKIDPESMVVTEDQKKKVVDFCTKYCQPQDEYSKLPELEPHWYLTSLWG</sequence>
<feature type="non-terminal residue" evidence="1">
    <location>
        <position position="1"/>
    </location>
</feature>
<dbReference type="EMBL" id="BARS01045062">
    <property type="protein sequence ID" value="GAG29168.1"/>
    <property type="molecule type" value="Genomic_DNA"/>
</dbReference>